<sequence length="536" mass="59253">MSVYEVTATSEANNRTFSLKNGENILGRVHPDLGLRHNLKLSRQQLRVIVDVSARRTTIERLGSNVSKRNGQDLPQNQIVELSNNDRITLVINECPVVFHIRDMPIPTRKPKTPQGAGTSDFDEGDNRIGLILEDDDAPGTSDEEGEGPSLGGSRKKTDRLYPEEFSDESPDILGSGSDSDLYPSDKDLHSTTTQIPAIKLEPPSSSPPRRRAAQSKRKTSRRVSADAPPTQVKASSSKRRVTAYGLFSKDVRTQLKKDYPKQPTAQITKLVKRRFEELADEEKQEYERRAREHNDSIIDQSSDDEEETSKPTSPPARRPLPIREEDGDEEEEETPLPRRRNPRRIASDMEVDDEILETARRDSDGTGSRTSVDDLPSNPNGRKKPSQEDMEMADVDGRHINGSTSKRRVVDQEEEDMWSRPAAVKLPSQPVSIMQESDAEEEGEAEMGGVEMGGMGGGLDPSLQWMASDDVPMAEADGSGGRVVASSPVKPVEPPKESPKAVEKVDKTAAPAATKKRKKFDVLRDIGFDLGSSSE</sequence>
<accession>A0AAD5S5M0</accession>
<keyword evidence="1" id="KW-0238">DNA-binding</keyword>
<feature type="domain" description="HMG box" evidence="3">
    <location>
        <begin position="238"/>
        <end position="306"/>
    </location>
</feature>
<feature type="compositionally biased region" description="Basic and acidic residues" evidence="2">
    <location>
        <begin position="250"/>
        <end position="261"/>
    </location>
</feature>
<evidence type="ECO:0000256" key="2">
    <source>
        <dbReference type="SAM" id="MobiDB-lite"/>
    </source>
</evidence>
<dbReference type="InterPro" id="IPR008984">
    <property type="entry name" value="SMAD_FHA_dom_sf"/>
</dbReference>
<dbReference type="CDD" id="cd00084">
    <property type="entry name" value="HMG-box_SF"/>
    <property type="match status" value="1"/>
</dbReference>
<evidence type="ECO:0000259" key="3">
    <source>
        <dbReference type="PROSITE" id="PS50118"/>
    </source>
</evidence>
<feature type="compositionally biased region" description="Basic and acidic residues" evidence="2">
    <location>
        <begin position="286"/>
        <end position="297"/>
    </location>
</feature>
<dbReference type="SUPFAM" id="SSF47095">
    <property type="entry name" value="HMG-box"/>
    <property type="match status" value="1"/>
</dbReference>
<feature type="compositionally biased region" description="Basic and acidic residues" evidence="2">
    <location>
        <begin position="494"/>
        <end position="508"/>
    </location>
</feature>
<dbReference type="Gene3D" id="1.10.30.10">
    <property type="entry name" value="High mobility group box domain"/>
    <property type="match status" value="1"/>
</dbReference>
<evidence type="ECO:0000313" key="4">
    <source>
        <dbReference type="EMBL" id="KAJ3041530.1"/>
    </source>
</evidence>
<feature type="compositionally biased region" description="Acidic residues" evidence="2">
    <location>
        <begin position="133"/>
        <end position="147"/>
    </location>
</feature>
<feature type="compositionally biased region" description="Gly residues" evidence="2">
    <location>
        <begin position="451"/>
        <end position="460"/>
    </location>
</feature>
<feature type="region of interest" description="Disordered" evidence="2">
    <location>
        <begin position="280"/>
        <end position="517"/>
    </location>
</feature>
<keyword evidence="5" id="KW-1185">Reference proteome</keyword>
<dbReference type="CDD" id="cd22671">
    <property type="entry name" value="FHA_APTX-like"/>
    <property type="match status" value="1"/>
</dbReference>
<organism evidence="4 5">
    <name type="scientific">Rhizophlyctis rosea</name>
    <dbReference type="NCBI Taxonomy" id="64517"/>
    <lineage>
        <taxon>Eukaryota</taxon>
        <taxon>Fungi</taxon>
        <taxon>Fungi incertae sedis</taxon>
        <taxon>Chytridiomycota</taxon>
        <taxon>Chytridiomycota incertae sedis</taxon>
        <taxon>Chytridiomycetes</taxon>
        <taxon>Rhizophlyctidales</taxon>
        <taxon>Rhizophlyctidaceae</taxon>
        <taxon>Rhizophlyctis</taxon>
    </lineage>
</organism>
<dbReference type="Gene3D" id="2.60.200.20">
    <property type="match status" value="1"/>
</dbReference>
<evidence type="ECO:0000256" key="1">
    <source>
        <dbReference type="PROSITE-ProRule" id="PRU00267"/>
    </source>
</evidence>
<feature type="compositionally biased region" description="Basic residues" evidence="2">
    <location>
        <begin position="209"/>
        <end position="222"/>
    </location>
</feature>
<dbReference type="SMART" id="SM00398">
    <property type="entry name" value="HMG"/>
    <property type="match status" value="1"/>
</dbReference>
<comment type="caution">
    <text evidence="4">The sequence shown here is derived from an EMBL/GenBank/DDBJ whole genome shotgun (WGS) entry which is preliminary data.</text>
</comment>
<dbReference type="Proteomes" id="UP001212841">
    <property type="component" value="Unassembled WGS sequence"/>
</dbReference>
<protein>
    <recommendedName>
        <fullName evidence="3">HMG box domain-containing protein</fullName>
    </recommendedName>
</protein>
<dbReference type="InterPro" id="IPR036910">
    <property type="entry name" value="HMG_box_dom_sf"/>
</dbReference>
<dbReference type="AlphaFoldDB" id="A0AAD5S5M0"/>
<dbReference type="PROSITE" id="PS50118">
    <property type="entry name" value="HMG_BOX_2"/>
    <property type="match status" value="1"/>
</dbReference>
<evidence type="ECO:0000313" key="5">
    <source>
        <dbReference type="Proteomes" id="UP001212841"/>
    </source>
</evidence>
<keyword evidence="1" id="KW-0539">Nucleus</keyword>
<dbReference type="GO" id="GO:0005634">
    <property type="term" value="C:nucleus"/>
    <property type="evidence" value="ECO:0007669"/>
    <property type="project" value="UniProtKB-UniRule"/>
</dbReference>
<dbReference type="GO" id="GO:0003677">
    <property type="term" value="F:DNA binding"/>
    <property type="evidence" value="ECO:0007669"/>
    <property type="project" value="UniProtKB-UniRule"/>
</dbReference>
<dbReference type="Pfam" id="PF00505">
    <property type="entry name" value="HMG_box"/>
    <property type="match status" value="1"/>
</dbReference>
<proteinExistence type="predicted"/>
<feature type="region of interest" description="Disordered" evidence="2">
    <location>
        <begin position="105"/>
        <end position="266"/>
    </location>
</feature>
<dbReference type="SUPFAM" id="SSF49879">
    <property type="entry name" value="SMAD/FHA domain"/>
    <property type="match status" value="1"/>
</dbReference>
<name>A0AAD5S5M0_9FUNG</name>
<dbReference type="EMBL" id="JADGJD010001479">
    <property type="protein sequence ID" value="KAJ3041530.1"/>
    <property type="molecule type" value="Genomic_DNA"/>
</dbReference>
<feature type="compositionally biased region" description="Acidic residues" evidence="2">
    <location>
        <begin position="326"/>
        <end position="335"/>
    </location>
</feature>
<feature type="DNA-binding region" description="HMG box" evidence="1">
    <location>
        <begin position="238"/>
        <end position="306"/>
    </location>
</feature>
<dbReference type="InterPro" id="IPR009071">
    <property type="entry name" value="HMG_box_dom"/>
</dbReference>
<gene>
    <name evidence="4" type="ORF">HK097_002239</name>
</gene>
<reference evidence="4" key="1">
    <citation type="submission" date="2020-05" db="EMBL/GenBank/DDBJ databases">
        <title>Phylogenomic resolution of chytrid fungi.</title>
        <authorList>
            <person name="Stajich J.E."/>
            <person name="Amses K."/>
            <person name="Simmons R."/>
            <person name="Seto K."/>
            <person name="Myers J."/>
            <person name="Bonds A."/>
            <person name="Quandt C.A."/>
            <person name="Barry K."/>
            <person name="Liu P."/>
            <person name="Grigoriev I."/>
            <person name="Longcore J.E."/>
            <person name="James T.Y."/>
        </authorList>
    </citation>
    <scope>NUCLEOTIDE SEQUENCE</scope>
    <source>
        <strain evidence="4">JEL0318</strain>
    </source>
</reference>